<dbReference type="InterPro" id="IPR007375">
    <property type="entry name" value="SoxG"/>
</dbReference>
<dbReference type="Gene3D" id="3.30.1360.120">
    <property type="entry name" value="Probable tRNA modification gtpase trme, domain 1"/>
    <property type="match status" value="1"/>
</dbReference>
<dbReference type="Pfam" id="PF04268">
    <property type="entry name" value="SoxG"/>
    <property type="match status" value="1"/>
</dbReference>
<gene>
    <name evidence="1" type="ORF">B1B_19519</name>
</gene>
<accession>T0XV09</accession>
<reference evidence="1" key="2">
    <citation type="journal article" date="2014" name="ISME J.">
        <title>Microbial stratification in low pH oxic and suboxic macroscopic growths along an acid mine drainage.</title>
        <authorList>
            <person name="Mendez-Garcia C."/>
            <person name="Mesa V."/>
            <person name="Sprenger R.R."/>
            <person name="Richter M."/>
            <person name="Diez M.S."/>
            <person name="Solano J."/>
            <person name="Bargiela R."/>
            <person name="Golyshina O.V."/>
            <person name="Manteca A."/>
            <person name="Ramos J.L."/>
            <person name="Gallego J.R."/>
            <person name="Llorente I."/>
            <person name="Martins Dos Santos V.A."/>
            <person name="Jensen O.N."/>
            <person name="Pelaez A.I."/>
            <person name="Sanchez J."/>
            <person name="Ferrer M."/>
        </authorList>
    </citation>
    <scope>NUCLEOTIDE SEQUENCE</scope>
</reference>
<dbReference type="InterPro" id="IPR027266">
    <property type="entry name" value="TrmE/GcvT-like"/>
</dbReference>
<dbReference type="AlphaFoldDB" id="T0XV09"/>
<protein>
    <submittedName>
        <fullName evidence="1">Sarcosine oxidase, gamma subunit</fullName>
    </submittedName>
</protein>
<dbReference type="EMBL" id="AUZY01013108">
    <property type="protein sequence ID" value="EQD26616.1"/>
    <property type="molecule type" value="Genomic_DNA"/>
</dbReference>
<name>T0XV09_9ZZZZ</name>
<reference evidence="1" key="1">
    <citation type="submission" date="2013-08" db="EMBL/GenBank/DDBJ databases">
        <authorList>
            <person name="Mendez C."/>
            <person name="Richter M."/>
            <person name="Ferrer M."/>
            <person name="Sanchez J."/>
        </authorList>
    </citation>
    <scope>NUCLEOTIDE SEQUENCE</scope>
</reference>
<proteinExistence type="predicted"/>
<comment type="caution">
    <text evidence="1">The sequence shown here is derived from an EMBL/GenBank/DDBJ whole genome shotgun (WGS) entry which is preliminary data.</text>
</comment>
<organism evidence="1">
    <name type="scientific">mine drainage metagenome</name>
    <dbReference type="NCBI Taxonomy" id="410659"/>
    <lineage>
        <taxon>unclassified sequences</taxon>
        <taxon>metagenomes</taxon>
        <taxon>ecological metagenomes</taxon>
    </lineage>
</organism>
<sequence>MLNCGCPLDLDPGAFPVGMCTRTVLAKAEIVLWRTGERSFHIEVWRSFAAYVSKVLALAARELTP</sequence>
<evidence type="ECO:0000313" key="1">
    <source>
        <dbReference type="EMBL" id="EQD26616.1"/>
    </source>
</evidence>